<evidence type="ECO:0000313" key="1">
    <source>
        <dbReference type="EMBL" id="HBQ48243.1"/>
    </source>
</evidence>
<comment type="caution">
    <text evidence="1">The sequence shown here is derived from an EMBL/GenBank/DDBJ whole genome shotgun (WGS) entry which is preliminary data.</text>
</comment>
<protein>
    <submittedName>
        <fullName evidence="1">RDD family protein</fullName>
    </submittedName>
</protein>
<feature type="non-terminal residue" evidence="1">
    <location>
        <position position="41"/>
    </location>
</feature>
<proteinExistence type="predicted"/>
<reference evidence="1 2" key="1">
    <citation type="journal article" date="2018" name="Nat. Biotechnol.">
        <title>A standardized bacterial taxonomy based on genome phylogeny substantially revises the tree of life.</title>
        <authorList>
            <person name="Parks D.H."/>
            <person name="Chuvochina M."/>
            <person name="Waite D.W."/>
            <person name="Rinke C."/>
            <person name="Skarshewski A."/>
            <person name="Chaumeil P.A."/>
            <person name="Hugenholtz P."/>
        </authorList>
    </citation>
    <scope>NUCLEOTIDE SEQUENCE [LARGE SCALE GENOMIC DNA]</scope>
    <source>
        <strain evidence="1">UBA10378</strain>
    </source>
</reference>
<dbReference type="AlphaFoldDB" id="A0A356W4H3"/>
<name>A0A356W4H3_9PROT</name>
<sequence length="41" mass="4564">MQEQIRRSKLQRRLVTPEGAAIHLKLATASERAGAFMIDVA</sequence>
<evidence type="ECO:0000313" key="2">
    <source>
        <dbReference type="Proteomes" id="UP000263957"/>
    </source>
</evidence>
<organism evidence="1 2">
    <name type="scientific">Hyphomonas atlantica</name>
    <dbReference type="NCBI Taxonomy" id="1280948"/>
    <lineage>
        <taxon>Bacteria</taxon>
        <taxon>Pseudomonadati</taxon>
        <taxon>Pseudomonadota</taxon>
        <taxon>Alphaproteobacteria</taxon>
        <taxon>Hyphomonadales</taxon>
        <taxon>Hyphomonadaceae</taxon>
        <taxon>Hyphomonas</taxon>
    </lineage>
</organism>
<dbReference type="EMBL" id="DOGS01000103">
    <property type="protein sequence ID" value="HBQ48243.1"/>
    <property type="molecule type" value="Genomic_DNA"/>
</dbReference>
<accession>A0A356W4H3</accession>
<gene>
    <name evidence="1" type="ORF">DD728_05060</name>
</gene>
<dbReference type="Proteomes" id="UP000263957">
    <property type="component" value="Unassembled WGS sequence"/>
</dbReference>